<feature type="transmembrane region" description="Helical" evidence="2">
    <location>
        <begin position="114"/>
        <end position="136"/>
    </location>
</feature>
<dbReference type="RefSeq" id="WP_208259905.1">
    <property type="nucleotide sequence ID" value="NZ_JAGEOJ010000015.1"/>
</dbReference>
<dbReference type="EMBL" id="JAGEOJ010000015">
    <property type="protein sequence ID" value="MBO2451997.1"/>
    <property type="molecule type" value="Genomic_DNA"/>
</dbReference>
<evidence type="ECO:0000256" key="2">
    <source>
        <dbReference type="SAM" id="Phobius"/>
    </source>
</evidence>
<keyword evidence="2" id="KW-0472">Membrane</keyword>
<proteinExistence type="predicted"/>
<feature type="transmembrane region" description="Helical" evidence="2">
    <location>
        <begin position="76"/>
        <end position="94"/>
    </location>
</feature>
<name>A0A939PGT4_9ACTN</name>
<dbReference type="Proteomes" id="UP000669179">
    <property type="component" value="Unassembled WGS sequence"/>
</dbReference>
<dbReference type="AlphaFoldDB" id="A0A939PGT4"/>
<feature type="compositionally biased region" description="Low complexity" evidence="1">
    <location>
        <begin position="231"/>
        <end position="248"/>
    </location>
</feature>
<feature type="compositionally biased region" description="Low complexity" evidence="1">
    <location>
        <begin position="184"/>
        <end position="201"/>
    </location>
</feature>
<feature type="compositionally biased region" description="Pro residues" evidence="1">
    <location>
        <begin position="202"/>
        <end position="219"/>
    </location>
</feature>
<feature type="transmembrane region" description="Helical" evidence="2">
    <location>
        <begin position="7"/>
        <end position="27"/>
    </location>
</feature>
<accession>A0A939PGT4</accession>
<feature type="compositionally biased region" description="Pro residues" evidence="1">
    <location>
        <begin position="159"/>
        <end position="171"/>
    </location>
</feature>
<evidence type="ECO:0000313" key="4">
    <source>
        <dbReference type="Proteomes" id="UP000669179"/>
    </source>
</evidence>
<protein>
    <submittedName>
        <fullName evidence="3">Uncharacterized protein</fullName>
    </submittedName>
</protein>
<feature type="region of interest" description="Disordered" evidence="1">
    <location>
        <begin position="156"/>
        <end position="285"/>
    </location>
</feature>
<evidence type="ECO:0000256" key="1">
    <source>
        <dbReference type="SAM" id="MobiDB-lite"/>
    </source>
</evidence>
<feature type="transmembrane region" description="Helical" evidence="2">
    <location>
        <begin position="47"/>
        <end position="69"/>
    </location>
</feature>
<reference evidence="3" key="1">
    <citation type="submission" date="2021-03" db="EMBL/GenBank/DDBJ databases">
        <authorList>
            <person name="Kanchanasin P."/>
            <person name="Saeng-In P."/>
            <person name="Phongsopitanun W."/>
            <person name="Yuki M."/>
            <person name="Kudo T."/>
            <person name="Ohkuma M."/>
            <person name="Tanasupawat S."/>
        </authorList>
    </citation>
    <scope>NUCLEOTIDE SEQUENCE</scope>
    <source>
        <strain evidence="3">GKU 128</strain>
    </source>
</reference>
<keyword evidence="2" id="KW-0812">Transmembrane</keyword>
<comment type="caution">
    <text evidence="3">The sequence shown here is derived from an EMBL/GenBank/DDBJ whole genome shotgun (WGS) entry which is preliminary data.</text>
</comment>
<evidence type="ECO:0000313" key="3">
    <source>
        <dbReference type="EMBL" id="MBO2451997.1"/>
    </source>
</evidence>
<keyword evidence="2" id="KW-1133">Transmembrane helix</keyword>
<sequence>MSNGARHGLGVVVGLIATAVIYAGLLFGTERVLRNRQITLVQFRDKIGSEGIVAIVVFFVVAAVIAILVGSRISPVASLIPGLALTLYGLPWLIKPVWTADKMPDLPDKYDLANLTLSPMGIPLLIGLILLLASVIPSRWRPSGAPVAAQAARYGVSASPPPAPAGPPAPAPMYGRDQMPQPPYAAGQGAPPRSYGNAPGSAAPPPYGPSQPYEPPRPYESPGGSPGQPGGSQQPRSGAVPFSDGSPSDSPPPAGGAKPKPSQSDAGEPGEWTQMYGGDDLKGDR</sequence>
<organism evidence="3 4">
    <name type="scientific">Actinomadura barringtoniae</name>
    <dbReference type="NCBI Taxonomy" id="1427535"/>
    <lineage>
        <taxon>Bacteria</taxon>
        <taxon>Bacillati</taxon>
        <taxon>Actinomycetota</taxon>
        <taxon>Actinomycetes</taxon>
        <taxon>Streptosporangiales</taxon>
        <taxon>Thermomonosporaceae</taxon>
        <taxon>Actinomadura</taxon>
    </lineage>
</organism>
<gene>
    <name evidence="3" type="ORF">J4573_33265</name>
</gene>
<keyword evidence="4" id="KW-1185">Reference proteome</keyword>